<feature type="compositionally biased region" description="Basic and acidic residues" evidence="1">
    <location>
        <begin position="66"/>
        <end position="84"/>
    </location>
</feature>
<sequence length="93" mass="10768">MSEYYDGAADHATYDGHDAYQGEEHGGQYADYQEQVHHVIELIGEKIDGIEHDAREAYEGYQAENHQAEEHQAEEHQAEEHQADEYQTDYVRS</sequence>
<dbReference type="KEGG" id="daur:Daura_07275"/>
<dbReference type="Proteomes" id="UP001058003">
    <property type="component" value="Chromosome"/>
</dbReference>
<evidence type="ECO:0000313" key="3">
    <source>
        <dbReference type="Proteomes" id="UP001058003"/>
    </source>
</evidence>
<dbReference type="AlphaFoldDB" id="A0A9Q9II15"/>
<organism evidence="2 3">
    <name type="scientific">Dactylosporangium aurantiacum</name>
    <dbReference type="NCBI Taxonomy" id="35754"/>
    <lineage>
        <taxon>Bacteria</taxon>
        <taxon>Bacillati</taxon>
        <taxon>Actinomycetota</taxon>
        <taxon>Actinomycetes</taxon>
        <taxon>Micromonosporales</taxon>
        <taxon>Micromonosporaceae</taxon>
        <taxon>Dactylosporangium</taxon>
    </lineage>
</organism>
<dbReference type="RefSeq" id="WP_033364558.1">
    <property type="nucleotide sequence ID" value="NZ_CP073767.1"/>
</dbReference>
<proteinExistence type="predicted"/>
<evidence type="ECO:0000313" key="2">
    <source>
        <dbReference type="EMBL" id="UWZ55986.1"/>
    </source>
</evidence>
<reference evidence="2" key="1">
    <citation type="submission" date="2021-04" db="EMBL/GenBank/DDBJ databases">
        <title>Dactylosporangium aurantiacum NRRL B-8018 full assembly.</title>
        <authorList>
            <person name="Hartkoorn R.C."/>
            <person name="Beaudoing E."/>
            <person name="Hot D."/>
        </authorList>
    </citation>
    <scope>NUCLEOTIDE SEQUENCE</scope>
    <source>
        <strain evidence="2">NRRL B-8018</strain>
    </source>
</reference>
<accession>A0A9Q9II15</accession>
<feature type="compositionally biased region" description="Basic and acidic residues" evidence="1">
    <location>
        <begin position="8"/>
        <end position="24"/>
    </location>
</feature>
<keyword evidence="3" id="KW-1185">Reference proteome</keyword>
<dbReference type="EMBL" id="CP073767">
    <property type="protein sequence ID" value="UWZ55986.1"/>
    <property type="molecule type" value="Genomic_DNA"/>
</dbReference>
<evidence type="ECO:0000256" key="1">
    <source>
        <dbReference type="SAM" id="MobiDB-lite"/>
    </source>
</evidence>
<protein>
    <submittedName>
        <fullName evidence="2">Uncharacterized protein</fullName>
    </submittedName>
</protein>
<gene>
    <name evidence="2" type="ORF">Daura_07275</name>
</gene>
<feature type="region of interest" description="Disordered" evidence="1">
    <location>
        <begin position="60"/>
        <end position="93"/>
    </location>
</feature>
<feature type="region of interest" description="Disordered" evidence="1">
    <location>
        <begin position="1"/>
        <end position="24"/>
    </location>
</feature>
<name>A0A9Q9II15_9ACTN</name>